<protein>
    <submittedName>
        <fullName evidence="1">Uncharacterized protein</fullName>
    </submittedName>
</protein>
<accession>A0A2P2R0J1</accession>
<organism evidence="1">
    <name type="scientific">Rhizophora mucronata</name>
    <name type="common">Asiatic mangrove</name>
    <dbReference type="NCBI Taxonomy" id="61149"/>
    <lineage>
        <taxon>Eukaryota</taxon>
        <taxon>Viridiplantae</taxon>
        <taxon>Streptophyta</taxon>
        <taxon>Embryophyta</taxon>
        <taxon>Tracheophyta</taxon>
        <taxon>Spermatophyta</taxon>
        <taxon>Magnoliopsida</taxon>
        <taxon>eudicotyledons</taxon>
        <taxon>Gunneridae</taxon>
        <taxon>Pentapetalae</taxon>
        <taxon>rosids</taxon>
        <taxon>fabids</taxon>
        <taxon>Malpighiales</taxon>
        <taxon>Rhizophoraceae</taxon>
        <taxon>Rhizophora</taxon>
    </lineage>
</organism>
<evidence type="ECO:0000313" key="1">
    <source>
        <dbReference type="EMBL" id="MBX72759.1"/>
    </source>
</evidence>
<proteinExistence type="predicted"/>
<reference evidence="1" key="1">
    <citation type="submission" date="2018-02" db="EMBL/GenBank/DDBJ databases">
        <title>Rhizophora mucronata_Transcriptome.</title>
        <authorList>
            <person name="Meera S.P."/>
            <person name="Sreeshan A."/>
            <person name="Augustine A."/>
        </authorList>
    </citation>
    <scope>NUCLEOTIDE SEQUENCE</scope>
    <source>
        <tissue evidence="1">Leaf</tissue>
    </source>
</reference>
<name>A0A2P2R0J1_RHIMU</name>
<dbReference type="EMBL" id="GGEC01092275">
    <property type="protein sequence ID" value="MBX72759.1"/>
    <property type="molecule type" value="Transcribed_RNA"/>
</dbReference>
<sequence length="23" mass="2824">MHLTFVSMVSWLPTPYEGYWKNH</sequence>
<dbReference type="AlphaFoldDB" id="A0A2P2R0J1"/>